<dbReference type="InterPro" id="IPR040256">
    <property type="entry name" value="At4g02000-like"/>
</dbReference>
<dbReference type="PANTHER" id="PTHR31286:SF90">
    <property type="entry name" value="DUF4283 DOMAIN-CONTAINING PROTEIN"/>
    <property type="match status" value="1"/>
</dbReference>
<reference evidence="2 3" key="1">
    <citation type="submission" date="2020-02" db="EMBL/GenBank/DDBJ databases">
        <authorList>
            <person name="Ma Q."/>
            <person name="Huang Y."/>
            <person name="Song X."/>
            <person name="Pei D."/>
        </authorList>
    </citation>
    <scope>NUCLEOTIDE SEQUENCE [LARGE SCALE GENOMIC DNA]</scope>
    <source>
        <strain evidence="2">Sxm20200214</strain>
        <tissue evidence="2">Leaf</tissue>
    </source>
</reference>
<dbReference type="SUPFAM" id="SSF56219">
    <property type="entry name" value="DNase I-like"/>
    <property type="match status" value="1"/>
</dbReference>
<dbReference type="OrthoDB" id="998343at2759"/>
<feature type="domain" description="DUF4283" evidence="1">
    <location>
        <begin position="1"/>
        <end position="66"/>
    </location>
</feature>
<proteinExistence type="predicted"/>
<gene>
    <name evidence="2" type="ORF">Bca52824_026943</name>
</gene>
<dbReference type="InterPro" id="IPR036691">
    <property type="entry name" value="Endo/exonu/phosph_ase_sf"/>
</dbReference>
<dbReference type="Proteomes" id="UP000886595">
    <property type="component" value="Unassembled WGS sequence"/>
</dbReference>
<protein>
    <recommendedName>
        <fullName evidence="1">DUF4283 domain-containing protein</fullName>
    </recommendedName>
</protein>
<dbReference type="AlphaFoldDB" id="A0A8X7SK94"/>
<evidence type="ECO:0000313" key="2">
    <source>
        <dbReference type="EMBL" id="KAG2307195.1"/>
    </source>
</evidence>
<accession>A0A8X7SK94</accession>
<dbReference type="PANTHER" id="PTHR31286">
    <property type="entry name" value="GLYCINE-RICH CELL WALL STRUCTURAL PROTEIN 1.8-LIKE"/>
    <property type="match status" value="1"/>
</dbReference>
<evidence type="ECO:0000259" key="1">
    <source>
        <dbReference type="Pfam" id="PF14111"/>
    </source>
</evidence>
<evidence type="ECO:0000313" key="3">
    <source>
        <dbReference type="Proteomes" id="UP000886595"/>
    </source>
</evidence>
<sequence length="440" mass="50694">MPSYQAIQSVLNFMWGKGQKLDIRTNKQDRTIMVRIPNEYIRRKVLEKRIWYIGTAMFQVTPWSSSGSVSVVDMGSIPLWAHLTGLPLDLRTLEGLSFAAGLIGEPKETDEFTKNIADIDMAHVKIEADLTKPLPSLIELRRTTGEIIPVHVDYPWIPPACSFFTVNILHQSRQSITCEITIAPLQRFVLTACYAANTNEERSDLWVDLINILHFSEHSLPVVNSFDAQMTVFRDTLTHLSLFDLRFSGLFFSWSNKNPTAPIAKKLDRILTNHSWIATFPHSQAFFLAPDISDHSPAVVDLAVSLPTAGTKPFKFLNYLTKHPLFYQSVLQAWNQFGSMAWNLSHLCNFSNIQKRVRETNMLLQDVQVQALSQPTQENFLRVKELEEKWNFLRSIEESYFRQRSRINWLREGDFNTTFFHRLMQNPVFCSSLLQIWIAP</sequence>
<dbReference type="Pfam" id="PF14111">
    <property type="entry name" value="DUF4283"/>
    <property type="match status" value="1"/>
</dbReference>
<comment type="caution">
    <text evidence="2">The sequence shown here is derived from an EMBL/GenBank/DDBJ whole genome shotgun (WGS) entry which is preliminary data.</text>
</comment>
<dbReference type="EMBL" id="JAAMPC010000006">
    <property type="protein sequence ID" value="KAG2307195.1"/>
    <property type="molecule type" value="Genomic_DNA"/>
</dbReference>
<keyword evidence="3" id="KW-1185">Reference proteome</keyword>
<dbReference type="InterPro" id="IPR025558">
    <property type="entry name" value="DUF4283"/>
</dbReference>
<dbReference type="Gene3D" id="3.60.10.10">
    <property type="entry name" value="Endonuclease/exonuclease/phosphatase"/>
    <property type="match status" value="1"/>
</dbReference>
<organism evidence="2 3">
    <name type="scientific">Brassica carinata</name>
    <name type="common">Ethiopian mustard</name>
    <name type="synonym">Abyssinian cabbage</name>
    <dbReference type="NCBI Taxonomy" id="52824"/>
    <lineage>
        <taxon>Eukaryota</taxon>
        <taxon>Viridiplantae</taxon>
        <taxon>Streptophyta</taxon>
        <taxon>Embryophyta</taxon>
        <taxon>Tracheophyta</taxon>
        <taxon>Spermatophyta</taxon>
        <taxon>Magnoliopsida</taxon>
        <taxon>eudicotyledons</taxon>
        <taxon>Gunneridae</taxon>
        <taxon>Pentapetalae</taxon>
        <taxon>rosids</taxon>
        <taxon>malvids</taxon>
        <taxon>Brassicales</taxon>
        <taxon>Brassicaceae</taxon>
        <taxon>Brassiceae</taxon>
        <taxon>Brassica</taxon>
    </lineage>
</organism>
<name>A0A8X7SK94_BRACI</name>